<feature type="non-terminal residue" evidence="2">
    <location>
        <position position="1"/>
    </location>
</feature>
<feature type="region of interest" description="Disordered" evidence="1">
    <location>
        <begin position="270"/>
        <end position="313"/>
    </location>
</feature>
<feature type="compositionally biased region" description="Low complexity" evidence="1">
    <location>
        <begin position="383"/>
        <end position="400"/>
    </location>
</feature>
<feature type="region of interest" description="Disordered" evidence="1">
    <location>
        <begin position="199"/>
        <end position="226"/>
    </location>
</feature>
<feature type="compositionally biased region" description="Basic residues" evidence="1">
    <location>
        <begin position="460"/>
        <end position="474"/>
    </location>
</feature>
<sequence>IPGNVVEQNTNQPELIPESLSSKWRDKTCKKCNKKEDDCMCIPTSSTEQIIFQDFLKCESSTPILTNAHDTKTETIRIANVGDVTSGKSSAPRVNIKVHFKNKEHVGYQDAEGNPAFSAAPIDPPKRRRGRPPTKHLTALAQNPQSSRNKSQHGSAGDQIQASVLKKKPKIRARSVADVPVDEPSCNFVDTIVNDSDNETKAVESVKDSQQQGKNSPAAQKETLAQVVPSDLSFEERMEKFPSMPCLDFDDENAGVSVISEDASTQMFVAKENLSTPEKPVSSCTEYEDERKKSAAKPQQCSPPEKKSPCPKIAEDSAVFKTAGPTALEKPALIPSKASTSDIRDFRMHKKRFASFPVPVKKAGAELVKIRPADRVMKISVKSNSETSSVPPPTVSDSISGTCQPAHEEKQLHFDTLSVHPGDLRSFETSDAVAGDVISTPGCADPEKVPHSTDPEKMHPSTKRGSNKSAKIFRRSATSSKKIASTKRPGRAVPSNESSAKKKRDIPVDVTTKHQKDDQFLITASRMKLEKPVRRSSPTKTVPFTKISCTSASKKILPRKQCVPTAAAEENNFSDASDSSGNSACELKSLYKCSTMREKQKMLRIREQQYYVRRSSCSVVNKKTRMYLSSGALRTYTKARNSSLSAEEGVSDSPAEELIIESVPTEEREEFDEILAAENNNVDDTVPEPSAEVEIMCEDTTFFDKHWSDASDSAVVSPDGDRVSHPEDKNTRSYRPDNDFLAEKSISLMVEKNIPDVTEQSRPSYERIMFVPSSSRLMRNSPMEIPDNVKRVETFQQMNKNSSSTIDAEVKLACTPLKTYSRSNKKHTVCEIRKTYAKESEQNKSCDDVSVSKEVSPPPKAEESVIIRETFKQDLTKIHESSSTDPDPSEKGAAEHPCAGAVEIQALLDCNEDISHSIPANDSSKIIERTSQNENNGEGAQFNPLTPMNKIVDLCVRNTVTKREKVEKGENHLSAAAETPHKIRPQELLNDTKANLLTLSAINHPTLASSKQNANLLGKKHLSVARAAGKSTPVASKMVPINSKALKVREKTSERKIGCPSSSKGQSSVTAIGMATSLEELEAMAKKRAASKIAHQKGKVFDKKPKGKVLVSMKMPLMKFDPEFSENRKKNPETTDKRIAKNGS</sequence>
<dbReference type="EMBL" id="OA885175">
    <property type="protein sequence ID" value="CAD7281742.1"/>
    <property type="molecule type" value="Genomic_DNA"/>
</dbReference>
<feature type="compositionally biased region" description="Basic and acidic residues" evidence="1">
    <location>
        <begin position="719"/>
        <end position="736"/>
    </location>
</feature>
<dbReference type="EMBL" id="CAJPEX010003138">
    <property type="protein sequence ID" value="CAG0921894.1"/>
    <property type="molecule type" value="Genomic_DNA"/>
</dbReference>
<feature type="compositionally biased region" description="Basic and acidic residues" evidence="1">
    <location>
        <begin position="445"/>
        <end position="459"/>
    </location>
</feature>
<feature type="region of interest" description="Disordered" evidence="1">
    <location>
        <begin position="1121"/>
        <end position="1144"/>
    </location>
</feature>
<feature type="compositionally biased region" description="Polar residues" evidence="1">
    <location>
        <begin position="208"/>
        <end position="218"/>
    </location>
</feature>
<gene>
    <name evidence="2" type="ORF">NMOB1V02_LOCUS9379</name>
</gene>
<accession>A0A7R9BUB5</accession>
<evidence type="ECO:0000313" key="3">
    <source>
        <dbReference type="Proteomes" id="UP000678499"/>
    </source>
</evidence>
<name>A0A7R9BUB5_9CRUS</name>
<evidence type="ECO:0000313" key="2">
    <source>
        <dbReference type="EMBL" id="CAD7281742.1"/>
    </source>
</evidence>
<protein>
    <submittedName>
        <fullName evidence="2">Uncharacterized protein</fullName>
    </submittedName>
</protein>
<organism evidence="2">
    <name type="scientific">Notodromas monacha</name>
    <dbReference type="NCBI Taxonomy" id="399045"/>
    <lineage>
        <taxon>Eukaryota</taxon>
        <taxon>Metazoa</taxon>
        <taxon>Ecdysozoa</taxon>
        <taxon>Arthropoda</taxon>
        <taxon>Crustacea</taxon>
        <taxon>Oligostraca</taxon>
        <taxon>Ostracoda</taxon>
        <taxon>Podocopa</taxon>
        <taxon>Podocopida</taxon>
        <taxon>Cypridocopina</taxon>
        <taxon>Cypridoidea</taxon>
        <taxon>Cyprididae</taxon>
        <taxon>Notodromas</taxon>
    </lineage>
</organism>
<feature type="compositionally biased region" description="Polar residues" evidence="1">
    <location>
        <begin position="140"/>
        <end position="162"/>
    </location>
</feature>
<feature type="region of interest" description="Disordered" evidence="1">
    <location>
        <begin position="712"/>
        <end position="736"/>
    </location>
</feature>
<evidence type="ECO:0000256" key="1">
    <source>
        <dbReference type="SAM" id="MobiDB-lite"/>
    </source>
</evidence>
<feature type="region of interest" description="Disordered" evidence="1">
    <location>
        <begin position="841"/>
        <end position="863"/>
    </location>
</feature>
<feature type="region of interest" description="Disordered" evidence="1">
    <location>
        <begin position="435"/>
        <end position="514"/>
    </location>
</feature>
<dbReference type="AlphaFoldDB" id="A0A7R9BUB5"/>
<feature type="compositionally biased region" description="Basic and acidic residues" evidence="1">
    <location>
        <begin position="505"/>
        <end position="514"/>
    </location>
</feature>
<reference evidence="2" key="1">
    <citation type="submission" date="2020-11" db="EMBL/GenBank/DDBJ databases">
        <authorList>
            <person name="Tran Van P."/>
        </authorList>
    </citation>
    <scope>NUCLEOTIDE SEQUENCE</scope>
</reference>
<proteinExistence type="predicted"/>
<feature type="region of interest" description="Disordered" evidence="1">
    <location>
        <begin position="382"/>
        <end position="405"/>
    </location>
</feature>
<feature type="region of interest" description="Disordered" evidence="1">
    <location>
        <begin position="106"/>
        <end position="177"/>
    </location>
</feature>
<feature type="compositionally biased region" description="Basic and acidic residues" evidence="1">
    <location>
        <begin position="841"/>
        <end position="851"/>
    </location>
</feature>
<keyword evidence="3" id="KW-1185">Reference proteome</keyword>
<dbReference type="Proteomes" id="UP000678499">
    <property type="component" value="Unassembled WGS sequence"/>
</dbReference>